<name>A0A0E0KTN4_ORYPU</name>
<proteinExistence type="predicted"/>
<accession>A0A0E0KTN4</accession>
<sequence length="91" mass="9100">MCAGWRGARAPAGVAVKGGLAGPAGGSAGELRRGSARGRWEGGAKSGGALRCGGGEDWCGARVPTWSTRLGATTSPPPPPRSALMPICQHY</sequence>
<reference evidence="2" key="2">
    <citation type="submission" date="2018-05" db="EMBL/GenBank/DDBJ databases">
        <title>OpunRS2 (Oryza punctata Reference Sequence Version 2).</title>
        <authorList>
            <person name="Zhang J."/>
            <person name="Kudrna D."/>
            <person name="Lee S."/>
            <person name="Talag J."/>
            <person name="Welchert J."/>
            <person name="Wing R.A."/>
        </authorList>
    </citation>
    <scope>NUCLEOTIDE SEQUENCE [LARGE SCALE GENOMIC DNA]</scope>
</reference>
<keyword evidence="3" id="KW-1185">Reference proteome</keyword>
<feature type="region of interest" description="Disordered" evidence="1">
    <location>
        <begin position="68"/>
        <end position="91"/>
    </location>
</feature>
<evidence type="ECO:0000256" key="1">
    <source>
        <dbReference type="SAM" id="MobiDB-lite"/>
    </source>
</evidence>
<dbReference type="EnsemblPlants" id="OPUNC04G18730.1">
    <property type="protein sequence ID" value="OPUNC04G18730.1"/>
    <property type="gene ID" value="OPUNC04G18730"/>
</dbReference>
<dbReference type="Gramene" id="OPUNC04G18730.1">
    <property type="protein sequence ID" value="OPUNC04G18730.1"/>
    <property type="gene ID" value="OPUNC04G18730"/>
</dbReference>
<evidence type="ECO:0000313" key="3">
    <source>
        <dbReference type="Proteomes" id="UP000026962"/>
    </source>
</evidence>
<feature type="compositionally biased region" description="Basic and acidic residues" evidence="1">
    <location>
        <begin position="30"/>
        <end position="42"/>
    </location>
</feature>
<organism evidence="2">
    <name type="scientific">Oryza punctata</name>
    <name type="common">Red rice</name>
    <dbReference type="NCBI Taxonomy" id="4537"/>
    <lineage>
        <taxon>Eukaryota</taxon>
        <taxon>Viridiplantae</taxon>
        <taxon>Streptophyta</taxon>
        <taxon>Embryophyta</taxon>
        <taxon>Tracheophyta</taxon>
        <taxon>Spermatophyta</taxon>
        <taxon>Magnoliopsida</taxon>
        <taxon>Liliopsida</taxon>
        <taxon>Poales</taxon>
        <taxon>Poaceae</taxon>
        <taxon>BOP clade</taxon>
        <taxon>Oryzoideae</taxon>
        <taxon>Oryzeae</taxon>
        <taxon>Oryzinae</taxon>
        <taxon>Oryza</taxon>
    </lineage>
</organism>
<reference evidence="2" key="1">
    <citation type="submission" date="2015-04" db="UniProtKB">
        <authorList>
            <consortium name="EnsemblPlants"/>
        </authorList>
    </citation>
    <scope>IDENTIFICATION</scope>
</reference>
<feature type="region of interest" description="Disordered" evidence="1">
    <location>
        <begin position="15"/>
        <end position="47"/>
    </location>
</feature>
<dbReference type="Proteomes" id="UP000026962">
    <property type="component" value="Chromosome 4"/>
</dbReference>
<dbReference type="HOGENOM" id="CLU_2430840_0_0_1"/>
<dbReference type="AlphaFoldDB" id="A0A0E0KTN4"/>
<protein>
    <submittedName>
        <fullName evidence="2">Uncharacterized protein</fullName>
    </submittedName>
</protein>
<feature type="compositionally biased region" description="Gly residues" evidence="1">
    <location>
        <begin position="19"/>
        <end position="28"/>
    </location>
</feature>
<evidence type="ECO:0000313" key="2">
    <source>
        <dbReference type="EnsemblPlants" id="OPUNC04G18730.1"/>
    </source>
</evidence>